<organism evidence="1 2">
    <name type="scientific">Streptomyces cremeus</name>
    <dbReference type="NCBI Taxonomy" id="66881"/>
    <lineage>
        <taxon>Bacteria</taxon>
        <taxon>Bacillati</taxon>
        <taxon>Actinomycetota</taxon>
        <taxon>Actinomycetes</taxon>
        <taxon>Kitasatosporales</taxon>
        <taxon>Streptomycetaceae</taxon>
        <taxon>Streptomyces</taxon>
    </lineage>
</organism>
<dbReference type="GO" id="GO:0016491">
    <property type="term" value="F:oxidoreductase activity"/>
    <property type="evidence" value="ECO:0007669"/>
    <property type="project" value="UniProtKB-KW"/>
</dbReference>
<protein>
    <submittedName>
        <fullName evidence="1">(3,5-dihydroxyphenyl)acetyl-CoA 1,2-dioxygenase DpgC</fullName>
        <ecNumber evidence="1">1.13.11.80</ecNumber>
    </submittedName>
</protein>
<dbReference type="PANTHER" id="PTHR11941">
    <property type="entry name" value="ENOYL-COA HYDRATASE-RELATED"/>
    <property type="match status" value="1"/>
</dbReference>
<dbReference type="Gene3D" id="1.20.58.1300">
    <property type="match status" value="1"/>
</dbReference>
<gene>
    <name evidence="1" type="primary">dpgC</name>
    <name evidence="1" type="ORF">ACFFTU_29900</name>
</gene>
<dbReference type="InterPro" id="IPR053482">
    <property type="entry name" value="DPA-CoA_Dioxygenase"/>
</dbReference>
<dbReference type="EC" id="1.13.11.80" evidence="1"/>
<dbReference type="Gene3D" id="3.90.226.10">
    <property type="entry name" value="2-enoyl-CoA Hydratase, Chain A, domain 1"/>
    <property type="match status" value="1"/>
</dbReference>
<dbReference type="RefSeq" id="WP_345218113.1">
    <property type="nucleotide sequence ID" value="NZ_BAAAXE010000001.1"/>
</dbReference>
<dbReference type="CDD" id="cd06558">
    <property type="entry name" value="crotonase-like"/>
    <property type="match status" value="1"/>
</dbReference>
<dbReference type="InterPro" id="IPR001753">
    <property type="entry name" value="Enoyl-CoA_hydra/iso"/>
</dbReference>
<name>A0ABV5PLT5_STRCM</name>
<dbReference type="Proteomes" id="UP001589718">
    <property type="component" value="Unassembled WGS sequence"/>
</dbReference>
<dbReference type="EMBL" id="JBHMCR010000019">
    <property type="protein sequence ID" value="MFB9524164.1"/>
    <property type="molecule type" value="Genomic_DNA"/>
</dbReference>
<sequence length="462" mass="48863">MLTNESRPTPAAGPLPEGAFAEAAAALAAGIREREAPLAGLPPRTGRSAEQQQQAARIHEACRSLRAGFLRAHAEDVYDHLTAGRTLRLGLAELAAAAAQAFPGLVPTTGQLAQELSHVQEDKEGREIDQGILFREILRLPGAGGHLVDVLRDPTAEALALLDGFRATGRVDLGKVTLERRGAGGHVTFHNESCLNAEDNELIAQLEVAVDLVLLDDGIKVGVLRGAPMTHPRYRGRRVFSAGINLADLHHGRISFVGFLLQRELGYISKMLRGLSTRGRGDAYPAHGIEKPWAAAVDGFAIGGGTQLLLVMDKVIAAADSYLSLPAAQEGIVPGAANFRLGRLAGARVARQIVLGGRKIWAGDPQAGLLIDEVVDPKAMDRAVEDAVEELAAPAVLANRRMLHLSEEPEDAFRAYMAEFSLAQALRLYGDDVLDKVGKFSARSGAAANGAAPAPAPAQAEA</sequence>
<dbReference type="NCBIfam" id="NF042432">
    <property type="entry name" value="DHPACoAdixog_DpgC"/>
    <property type="match status" value="1"/>
</dbReference>
<dbReference type="Pfam" id="PF00378">
    <property type="entry name" value="ECH_1"/>
    <property type="match status" value="1"/>
</dbReference>
<dbReference type="InterPro" id="IPR029045">
    <property type="entry name" value="ClpP/crotonase-like_dom_sf"/>
</dbReference>
<evidence type="ECO:0000313" key="1">
    <source>
        <dbReference type="EMBL" id="MFB9524164.1"/>
    </source>
</evidence>
<keyword evidence="2" id="KW-1185">Reference proteome</keyword>
<keyword evidence="1" id="KW-0560">Oxidoreductase</keyword>
<reference evidence="1 2" key="1">
    <citation type="submission" date="2024-09" db="EMBL/GenBank/DDBJ databases">
        <authorList>
            <person name="Sun Q."/>
            <person name="Mori K."/>
        </authorList>
    </citation>
    <scope>NUCLEOTIDE SEQUENCE [LARGE SCALE GENOMIC DNA]</scope>
    <source>
        <strain evidence="1 2">JCM 4362</strain>
    </source>
</reference>
<dbReference type="PANTHER" id="PTHR11941:SF54">
    <property type="entry name" value="ENOYL-COA HYDRATASE, MITOCHONDRIAL"/>
    <property type="match status" value="1"/>
</dbReference>
<evidence type="ECO:0000313" key="2">
    <source>
        <dbReference type="Proteomes" id="UP001589718"/>
    </source>
</evidence>
<comment type="caution">
    <text evidence="1">The sequence shown here is derived from an EMBL/GenBank/DDBJ whole genome shotgun (WGS) entry which is preliminary data.</text>
</comment>
<proteinExistence type="predicted"/>
<dbReference type="SUPFAM" id="SSF52096">
    <property type="entry name" value="ClpP/crotonase"/>
    <property type="match status" value="1"/>
</dbReference>
<accession>A0ABV5PLT5</accession>